<dbReference type="Gene3D" id="3.30.1130.10">
    <property type="match status" value="1"/>
</dbReference>
<name>E8UX10_TERSS</name>
<dbReference type="GO" id="GO:0005737">
    <property type="term" value="C:cytoplasm"/>
    <property type="evidence" value="ECO:0007669"/>
    <property type="project" value="TreeGrafter"/>
</dbReference>
<dbReference type="PANTHER" id="PTHR11109:SF7">
    <property type="entry name" value="GTP CYCLOHYDROLASE 1"/>
    <property type="match status" value="1"/>
</dbReference>
<sequence length="193" mass="21769">MVKSLEQATTEELYSEVLRRLGEDPERDGLLKTPERVAKSMAFLTQGYAQNPTELLRGALFDVDYDEMVIVRDIEFYSLCEHHMLPFFGKAHVAYIPQGKVIGLSKVARLVDLFARRLQVQERMTRQIADAIVEAIAPQGVGVVVEAQHLCMMMRGVEKQHSMTTTSAMLGAFRNAAQTRNEFLSLIRRPSAL</sequence>
<feature type="domain" description="GTP cyclohydrolase I" evidence="7">
    <location>
        <begin position="11"/>
        <end position="188"/>
    </location>
</feature>
<dbReference type="KEGG" id="tsa:AciPR4_1066"/>
<dbReference type="HAMAP" id="MF_00223">
    <property type="entry name" value="FolE"/>
    <property type="match status" value="1"/>
</dbReference>
<keyword evidence="6" id="KW-0342">GTP-binding</keyword>
<comment type="pathway">
    <text evidence="2 6">Cofactor biosynthesis; 7,8-dihydroneopterin triphosphate biosynthesis; 7,8-dihydroneopterin triphosphate from GTP: step 1/1.</text>
</comment>
<proteinExistence type="inferred from homology"/>
<dbReference type="NCBIfam" id="NF006825">
    <property type="entry name" value="PRK09347.1-2"/>
    <property type="match status" value="1"/>
</dbReference>
<dbReference type="GO" id="GO:0008270">
    <property type="term" value="F:zinc ion binding"/>
    <property type="evidence" value="ECO:0007669"/>
    <property type="project" value="UniProtKB-UniRule"/>
</dbReference>
<evidence type="ECO:0000256" key="4">
    <source>
        <dbReference type="ARBA" id="ARBA00022563"/>
    </source>
</evidence>
<evidence type="ECO:0000313" key="8">
    <source>
        <dbReference type="EMBL" id="ADV81897.1"/>
    </source>
</evidence>
<gene>
    <name evidence="6" type="primary">folE</name>
    <name evidence="8" type="ordered locus">AciPR4_1066</name>
</gene>
<dbReference type="GO" id="GO:0006729">
    <property type="term" value="P:tetrahydrobiopterin biosynthetic process"/>
    <property type="evidence" value="ECO:0007669"/>
    <property type="project" value="TreeGrafter"/>
</dbReference>
<evidence type="ECO:0000313" key="9">
    <source>
        <dbReference type="Proteomes" id="UP000006844"/>
    </source>
</evidence>
<keyword evidence="5 6" id="KW-0378">Hydrolase</keyword>
<dbReference type="GO" id="GO:0003934">
    <property type="term" value="F:GTP cyclohydrolase I activity"/>
    <property type="evidence" value="ECO:0007669"/>
    <property type="project" value="UniProtKB-UniRule"/>
</dbReference>
<dbReference type="RefSeq" id="WP_013567630.1">
    <property type="nucleotide sequence ID" value="NC_014963.1"/>
</dbReference>
<dbReference type="InterPro" id="IPR043133">
    <property type="entry name" value="GTP-CH-I_C/QueF"/>
</dbReference>
<dbReference type="HOGENOM" id="CLU_049768_3_1_0"/>
<dbReference type="PROSITE" id="PS00859">
    <property type="entry name" value="GTP_CYCLOHYDROL_1_1"/>
    <property type="match status" value="1"/>
</dbReference>
<dbReference type="NCBIfam" id="NF006826">
    <property type="entry name" value="PRK09347.1-3"/>
    <property type="match status" value="1"/>
</dbReference>
<keyword evidence="4 6" id="KW-0554">One-carbon metabolism</keyword>
<dbReference type="eggNOG" id="COG0302">
    <property type="taxonomic scope" value="Bacteria"/>
</dbReference>
<dbReference type="UniPathway" id="UPA00848">
    <property type="reaction ID" value="UER00151"/>
</dbReference>
<dbReference type="FunFam" id="3.30.1130.10:FF:000001">
    <property type="entry name" value="GTP cyclohydrolase 1"/>
    <property type="match status" value="1"/>
</dbReference>
<dbReference type="InterPro" id="IPR001474">
    <property type="entry name" value="GTP_CycHdrlase_I"/>
</dbReference>
<dbReference type="EMBL" id="CP002467">
    <property type="protein sequence ID" value="ADV81897.1"/>
    <property type="molecule type" value="Genomic_DNA"/>
</dbReference>
<protein>
    <recommendedName>
        <fullName evidence="6">GTP cyclohydrolase 1</fullName>
        <ecNumber evidence="6">3.5.4.16</ecNumber>
    </recommendedName>
    <alternativeName>
        <fullName evidence="6">GTP cyclohydrolase I</fullName>
        <shortName evidence="6">GTP-CH-I</shortName>
    </alternativeName>
</protein>
<dbReference type="GO" id="GO:0046654">
    <property type="term" value="P:tetrahydrofolate biosynthetic process"/>
    <property type="evidence" value="ECO:0007669"/>
    <property type="project" value="UniProtKB-UniRule"/>
</dbReference>
<dbReference type="EC" id="3.5.4.16" evidence="6"/>
<dbReference type="InterPro" id="IPR020602">
    <property type="entry name" value="GTP_CycHdrlase_I_dom"/>
</dbReference>
<keyword evidence="6" id="KW-0862">Zinc</keyword>
<dbReference type="STRING" id="401053.AciPR4_1066"/>
<dbReference type="AlphaFoldDB" id="E8UX10"/>
<keyword evidence="6" id="KW-0479">Metal-binding</keyword>
<dbReference type="Pfam" id="PF01227">
    <property type="entry name" value="GTP_cyclohydroI"/>
    <property type="match status" value="1"/>
</dbReference>
<dbReference type="InterPro" id="IPR043134">
    <property type="entry name" value="GTP-CH-I_N"/>
</dbReference>
<comment type="similarity">
    <text evidence="3 6">Belongs to the GTP cyclohydrolase I family.</text>
</comment>
<dbReference type="InterPro" id="IPR018234">
    <property type="entry name" value="GTP_CycHdrlase_I_CS"/>
</dbReference>
<dbReference type="OrthoDB" id="9801207at2"/>
<dbReference type="Proteomes" id="UP000006844">
    <property type="component" value="Chromosome"/>
</dbReference>
<keyword evidence="9" id="KW-1185">Reference proteome</keyword>
<feature type="binding site" evidence="6">
    <location>
        <position position="151"/>
    </location>
    <ligand>
        <name>Zn(2+)</name>
        <dbReference type="ChEBI" id="CHEBI:29105"/>
    </ligand>
</feature>
<feature type="binding site" evidence="6">
    <location>
        <position position="80"/>
    </location>
    <ligand>
        <name>Zn(2+)</name>
        <dbReference type="ChEBI" id="CHEBI:29105"/>
    </ligand>
</feature>
<dbReference type="Gene3D" id="1.10.286.10">
    <property type="match status" value="1"/>
</dbReference>
<evidence type="ECO:0000256" key="5">
    <source>
        <dbReference type="ARBA" id="ARBA00022801"/>
    </source>
</evidence>
<evidence type="ECO:0000256" key="1">
    <source>
        <dbReference type="ARBA" id="ARBA00001052"/>
    </source>
</evidence>
<dbReference type="GO" id="GO:0006730">
    <property type="term" value="P:one-carbon metabolic process"/>
    <property type="evidence" value="ECO:0007669"/>
    <property type="project" value="UniProtKB-UniRule"/>
</dbReference>
<comment type="catalytic activity">
    <reaction evidence="1 6">
        <text>GTP + H2O = 7,8-dihydroneopterin 3'-triphosphate + formate + H(+)</text>
        <dbReference type="Rhea" id="RHEA:17473"/>
        <dbReference type="ChEBI" id="CHEBI:15377"/>
        <dbReference type="ChEBI" id="CHEBI:15378"/>
        <dbReference type="ChEBI" id="CHEBI:15740"/>
        <dbReference type="ChEBI" id="CHEBI:37565"/>
        <dbReference type="ChEBI" id="CHEBI:58462"/>
        <dbReference type="EC" id="3.5.4.16"/>
    </reaction>
</comment>
<dbReference type="PANTHER" id="PTHR11109">
    <property type="entry name" value="GTP CYCLOHYDROLASE I"/>
    <property type="match status" value="1"/>
</dbReference>
<evidence type="ECO:0000256" key="6">
    <source>
        <dbReference type="HAMAP-Rule" id="MF_00223"/>
    </source>
</evidence>
<dbReference type="NCBIfam" id="TIGR00063">
    <property type="entry name" value="folE"/>
    <property type="match status" value="1"/>
</dbReference>
<feature type="binding site" evidence="6">
    <location>
        <position position="83"/>
    </location>
    <ligand>
        <name>Zn(2+)</name>
        <dbReference type="ChEBI" id="CHEBI:29105"/>
    </ligand>
</feature>
<dbReference type="GO" id="GO:0005525">
    <property type="term" value="F:GTP binding"/>
    <property type="evidence" value="ECO:0007669"/>
    <property type="project" value="UniProtKB-KW"/>
</dbReference>
<dbReference type="PROSITE" id="PS00860">
    <property type="entry name" value="GTP_CYCLOHYDROL_1_2"/>
    <property type="match status" value="1"/>
</dbReference>
<evidence type="ECO:0000256" key="3">
    <source>
        <dbReference type="ARBA" id="ARBA00008085"/>
    </source>
</evidence>
<organism evidence="8 9">
    <name type="scientific">Terriglobus saanensis (strain ATCC BAA-1853 / DSM 23119 / SP1PR4)</name>
    <dbReference type="NCBI Taxonomy" id="401053"/>
    <lineage>
        <taxon>Bacteria</taxon>
        <taxon>Pseudomonadati</taxon>
        <taxon>Acidobacteriota</taxon>
        <taxon>Terriglobia</taxon>
        <taxon>Terriglobales</taxon>
        <taxon>Acidobacteriaceae</taxon>
        <taxon>Terriglobus</taxon>
    </lineage>
</organism>
<accession>E8UX10</accession>
<comment type="subunit">
    <text evidence="6">Homopolymer.</text>
</comment>
<keyword evidence="6" id="KW-0547">Nucleotide-binding</keyword>
<evidence type="ECO:0000256" key="2">
    <source>
        <dbReference type="ARBA" id="ARBA00005080"/>
    </source>
</evidence>
<dbReference type="SUPFAM" id="SSF55620">
    <property type="entry name" value="Tetrahydrobiopterin biosynthesis enzymes-like"/>
    <property type="match status" value="1"/>
</dbReference>
<reference evidence="8 9" key="1">
    <citation type="journal article" date="2012" name="Stand. Genomic Sci.">
        <title>Complete genome sequence of Terriglobus saanensis type strain SP1PR4(T), an Acidobacteria from tundra soil.</title>
        <authorList>
            <person name="Rawat S.R."/>
            <person name="Mannisto M.K."/>
            <person name="Starovoytov V."/>
            <person name="Goodwin L."/>
            <person name="Nolan M."/>
            <person name="Hauser L."/>
            <person name="Land M."/>
            <person name="Davenport K.W."/>
            <person name="Woyke T."/>
            <person name="Haggblom M.M."/>
        </authorList>
    </citation>
    <scope>NUCLEOTIDE SEQUENCE</scope>
    <source>
        <strain evidence="9">ATCC BAA-1853 / DSM 23119 / SP1PR4</strain>
    </source>
</reference>
<evidence type="ECO:0000259" key="7">
    <source>
        <dbReference type="Pfam" id="PF01227"/>
    </source>
</evidence>